<protein>
    <submittedName>
        <fullName evidence="1">Uncharacterized protein</fullName>
    </submittedName>
</protein>
<dbReference type="EMBL" id="JAIVGD010000011">
    <property type="protein sequence ID" value="KAH0771841.1"/>
    <property type="molecule type" value="Genomic_DNA"/>
</dbReference>
<gene>
    <name evidence="1" type="ORF">KY290_015822</name>
</gene>
<keyword evidence="2" id="KW-1185">Reference proteome</keyword>
<dbReference type="Proteomes" id="UP000826656">
    <property type="component" value="Unassembled WGS sequence"/>
</dbReference>
<proteinExistence type="predicted"/>
<sequence length="84" mass="9667">MMMVWYGILHNNSFGCRFELIILYGVDIYQFDPIGSFGRPICGSRFELRTSNSRFTEFCSQQFSAVVALLCTCRAYRGPFGFLI</sequence>
<reference evidence="1 2" key="1">
    <citation type="journal article" date="2021" name="bioRxiv">
        <title>Chromosome-scale and haplotype-resolved genome assembly of a tetraploid potato cultivar.</title>
        <authorList>
            <person name="Sun H."/>
            <person name="Jiao W.-B."/>
            <person name="Krause K."/>
            <person name="Campoy J.A."/>
            <person name="Goel M."/>
            <person name="Folz-Donahue K."/>
            <person name="Kukat C."/>
            <person name="Huettel B."/>
            <person name="Schneeberger K."/>
        </authorList>
    </citation>
    <scope>NUCLEOTIDE SEQUENCE [LARGE SCALE GENOMIC DNA]</scope>
    <source>
        <strain evidence="1">SolTubOtavaFocal</strain>
        <tissue evidence="1">Leaves</tissue>
    </source>
</reference>
<comment type="caution">
    <text evidence="1">The sequence shown here is derived from an EMBL/GenBank/DDBJ whole genome shotgun (WGS) entry which is preliminary data.</text>
</comment>
<evidence type="ECO:0000313" key="2">
    <source>
        <dbReference type="Proteomes" id="UP000826656"/>
    </source>
</evidence>
<accession>A0ABQ7VUX5</accession>
<name>A0ABQ7VUX5_SOLTU</name>
<organism evidence="1 2">
    <name type="scientific">Solanum tuberosum</name>
    <name type="common">Potato</name>
    <dbReference type="NCBI Taxonomy" id="4113"/>
    <lineage>
        <taxon>Eukaryota</taxon>
        <taxon>Viridiplantae</taxon>
        <taxon>Streptophyta</taxon>
        <taxon>Embryophyta</taxon>
        <taxon>Tracheophyta</taxon>
        <taxon>Spermatophyta</taxon>
        <taxon>Magnoliopsida</taxon>
        <taxon>eudicotyledons</taxon>
        <taxon>Gunneridae</taxon>
        <taxon>Pentapetalae</taxon>
        <taxon>asterids</taxon>
        <taxon>lamiids</taxon>
        <taxon>Solanales</taxon>
        <taxon>Solanaceae</taxon>
        <taxon>Solanoideae</taxon>
        <taxon>Solaneae</taxon>
        <taxon>Solanum</taxon>
    </lineage>
</organism>
<evidence type="ECO:0000313" key="1">
    <source>
        <dbReference type="EMBL" id="KAH0771841.1"/>
    </source>
</evidence>